<dbReference type="Pfam" id="PF13515">
    <property type="entry name" value="FUSC_2"/>
    <property type="match status" value="1"/>
</dbReference>
<dbReference type="EMBL" id="JAAXOX010000001">
    <property type="protein sequence ID" value="NKY21168.1"/>
    <property type="molecule type" value="Genomic_DNA"/>
</dbReference>
<dbReference type="RefSeq" id="WP_168628292.1">
    <property type="nucleotide sequence ID" value="NZ_BONL01000003.1"/>
</dbReference>
<feature type="transmembrane region" description="Helical" evidence="6">
    <location>
        <begin position="162"/>
        <end position="182"/>
    </location>
</feature>
<keyword evidence="3 6" id="KW-1133">Transmembrane helix</keyword>
<evidence type="ECO:0000256" key="1">
    <source>
        <dbReference type="ARBA" id="ARBA00004141"/>
    </source>
</evidence>
<evidence type="ECO:0000259" key="7">
    <source>
        <dbReference type="Pfam" id="PF13515"/>
    </source>
</evidence>
<comment type="subcellular location">
    <subcellularLocation>
        <location evidence="1">Membrane</location>
        <topology evidence="1">Multi-pass membrane protein</topology>
    </subcellularLocation>
</comment>
<dbReference type="GO" id="GO:0016020">
    <property type="term" value="C:membrane"/>
    <property type="evidence" value="ECO:0007669"/>
    <property type="project" value="UniProtKB-SubCell"/>
</dbReference>
<organism evidence="8 9">
    <name type="scientific">Cellulomonas denverensis</name>
    <dbReference type="NCBI Taxonomy" id="264297"/>
    <lineage>
        <taxon>Bacteria</taxon>
        <taxon>Bacillati</taxon>
        <taxon>Actinomycetota</taxon>
        <taxon>Actinomycetes</taxon>
        <taxon>Micrococcales</taxon>
        <taxon>Cellulomonadaceae</taxon>
        <taxon>Cellulomonas</taxon>
    </lineage>
</organism>
<reference evidence="8 9" key="1">
    <citation type="submission" date="2020-04" db="EMBL/GenBank/DDBJ databases">
        <title>MicrobeNet Type strains.</title>
        <authorList>
            <person name="Nicholson A.C."/>
        </authorList>
    </citation>
    <scope>NUCLEOTIDE SEQUENCE [LARGE SCALE GENOMIC DNA]</scope>
    <source>
        <strain evidence="8 9">ATCC BAA-788</strain>
    </source>
</reference>
<evidence type="ECO:0000256" key="6">
    <source>
        <dbReference type="SAM" id="Phobius"/>
    </source>
</evidence>
<feature type="region of interest" description="Disordered" evidence="5">
    <location>
        <begin position="378"/>
        <end position="397"/>
    </location>
</feature>
<feature type="transmembrane region" description="Helical" evidence="6">
    <location>
        <begin position="330"/>
        <end position="348"/>
    </location>
</feature>
<feature type="transmembrane region" description="Helical" evidence="6">
    <location>
        <begin position="42"/>
        <end position="68"/>
    </location>
</feature>
<dbReference type="InterPro" id="IPR049453">
    <property type="entry name" value="Memb_transporter_dom"/>
</dbReference>
<feature type="transmembrane region" description="Helical" evidence="6">
    <location>
        <begin position="203"/>
        <end position="227"/>
    </location>
</feature>
<evidence type="ECO:0000256" key="5">
    <source>
        <dbReference type="SAM" id="MobiDB-lite"/>
    </source>
</evidence>
<evidence type="ECO:0000256" key="4">
    <source>
        <dbReference type="ARBA" id="ARBA00023136"/>
    </source>
</evidence>
<feature type="transmembrane region" description="Helical" evidence="6">
    <location>
        <begin position="299"/>
        <end position="318"/>
    </location>
</feature>
<dbReference type="AlphaFoldDB" id="A0A7X6KS51"/>
<dbReference type="Proteomes" id="UP000581206">
    <property type="component" value="Unassembled WGS sequence"/>
</dbReference>
<accession>A0A7X6KS51</accession>
<comment type="caution">
    <text evidence="8">The sequence shown here is derived from an EMBL/GenBank/DDBJ whole genome shotgun (WGS) entry which is preliminary data.</text>
</comment>
<keyword evidence="2 6" id="KW-0812">Transmembrane</keyword>
<proteinExistence type="predicted"/>
<protein>
    <submittedName>
        <fullName evidence="8">FUSC family protein</fullName>
    </submittedName>
</protein>
<gene>
    <name evidence="8" type="ORF">HGA03_00630</name>
</gene>
<evidence type="ECO:0000313" key="9">
    <source>
        <dbReference type="Proteomes" id="UP000581206"/>
    </source>
</evidence>
<evidence type="ECO:0000256" key="2">
    <source>
        <dbReference type="ARBA" id="ARBA00022692"/>
    </source>
</evidence>
<sequence length="397" mass="40035">MSHRLTLIRDLAHPDQFRAALRLNRASGTLGGAVRCGVTVTLAFLVVALIGHAELAGFASLGALASLFGRDEPYPWRWRLMTLGGLSLTASVTLCATLTALGAPAALLLIAIAAIAALATAACALLRTGPPGGTIVIFAAGAGMAPLTGPAVTAVGERTLTTLLGAGIAVLVCNAGAMLRRIRRLPLGTRPRPRDLIRGADRSVLSAAGIVLCGSLVAGTVATLAGWGHPAWAAMGATAVLHGRDIHHMGQRAIQRGLGTVGGAAIAIPLLGAELPFWAVAVLVVILQTVTEVVVARHYGLAMLTITPMALLMTSIGSGAQPLGLGADRVLDTLMGALVGVLVAVAAARPGTPATEDGDPASETADLVAEAEIAVIQAVPDDGDPTGLRAPAPPASR</sequence>
<evidence type="ECO:0000313" key="8">
    <source>
        <dbReference type="EMBL" id="NKY21168.1"/>
    </source>
</evidence>
<keyword evidence="4 6" id="KW-0472">Membrane</keyword>
<name>A0A7X6KS51_9CELL</name>
<feature type="transmembrane region" description="Helical" evidence="6">
    <location>
        <begin position="107"/>
        <end position="126"/>
    </location>
</feature>
<feature type="domain" description="Integral membrane bound transporter" evidence="7">
    <location>
        <begin position="218"/>
        <end position="343"/>
    </location>
</feature>
<feature type="transmembrane region" description="Helical" evidence="6">
    <location>
        <begin position="133"/>
        <end position="156"/>
    </location>
</feature>
<feature type="transmembrane region" description="Helical" evidence="6">
    <location>
        <begin position="266"/>
        <end position="287"/>
    </location>
</feature>
<keyword evidence="9" id="KW-1185">Reference proteome</keyword>
<evidence type="ECO:0000256" key="3">
    <source>
        <dbReference type="ARBA" id="ARBA00022989"/>
    </source>
</evidence>